<protein>
    <recommendedName>
        <fullName evidence="3">DUF4283 domain-containing protein</fullName>
    </recommendedName>
</protein>
<accession>A0AAV3Q7K8</accession>
<comment type="caution">
    <text evidence="1">The sequence shown here is derived from an EMBL/GenBank/DDBJ whole genome shotgun (WGS) entry which is preliminary data.</text>
</comment>
<evidence type="ECO:0008006" key="3">
    <source>
        <dbReference type="Google" id="ProtNLM"/>
    </source>
</evidence>
<evidence type="ECO:0000313" key="1">
    <source>
        <dbReference type="EMBL" id="GAA0160034.1"/>
    </source>
</evidence>
<name>A0AAV3Q7K8_LITER</name>
<evidence type="ECO:0000313" key="2">
    <source>
        <dbReference type="Proteomes" id="UP001454036"/>
    </source>
</evidence>
<organism evidence="1 2">
    <name type="scientific">Lithospermum erythrorhizon</name>
    <name type="common">Purple gromwell</name>
    <name type="synonym">Lithospermum officinale var. erythrorhizon</name>
    <dbReference type="NCBI Taxonomy" id="34254"/>
    <lineage>
        <taxon>Eukaryota</taxon>
        <taxon>Viridiplantae</taxon>
        <taxon>Streptophyta</taxon>
        <taxon>Embryophyta</taxon>
        <taxon>Tracheophyta</taxon>
        <taxon>Spermatophyta</taxon>
        <taxon>Magnoliopsida</taxon>
        <taxon>eudicotyledons</taxon>
        <taxon>Gunneridae</taxon>
        <taxon>Pentapetalae</taxon>
        <taxon>asterids</taxon>
        <taxon>lamiids</taxon>
        <taxon>Boraginales</taxon>
        <taxon>Boraginaceae</taxon>
        <taxon>Boraginoideae</taxon>
        <taxon>Lithospermeae</taxon>
        <taxon>Lithospermum</taxon>
    </lineage>
</organism>
<gene>
    <name evidence="1" type="ORF">LIER_16681</name>
</gene>
<dbReference type="AlphaFoldDB" id="A0AAV3Q7K8"/>
<proteinExistence type="predicted"/>
<sequence>MEADLARVLGSLSLEGEELGELVVPDVAYDRVKEKYQFSLVVKVLDMGVNLFHVIFVDDVQILMVLQGEPWLFEGHALLIRR</sequence>
<dbReference type="EMBL" id="BAABME010003758">
    <property type="protein sequence ID" value="GAA0160034.1"/>
    <property type="molecule type" value="Genomic_DNA"/>
</dbReference>
<dbReference type="Proteomes" id="UP001454036">
    <property type="component" value="Unassembled WGS sequence"/>
</dbReference>
<keyword evidence="2" id="KW-1185">Reference proteome</keyword>
<reference evidence="1 2" key="1">
    <citation type="submission" date="2024-01" db="EMBL/GenBank/DDBJ databases">
        <title>The complete chloroplast genome sequence of Lithospermum erythrorhizon: insights into the phylogenetic relationship among Boraginaceae species and the maternal lineages of purple gromwells.</title>
        <authorList>
            <person name="Okada T."/>
            <person name="Watanabe K."/>
        </authorList>
    </citation>
    <scope>NUCLEOTIDE SEQUENCE [LARGE SCALE GENOMIC DNA]</scope>
</reference>